<organism evidence="1 2">
    <name type="scientific">Diabrotica balteata</name>
    <name type="common">Banded cucumber beetle</name>
    <dbReference type="NCBI Taxonomy" id="107213"/>
    <lineage>
        <taxon>Eukaryota</taxon>
        <taxon>Metazoa</taxon>
        <taxon>Ecdysozoa</taxon>
        <taxon>Arthropoda</taxon>
        <taxon>Hexapoda</taxon>
        <taxon>Insecta</taxon>
        <taxon>Pterygota</taxon>
        <taxon>Neoptera</taxon>
        <taxon>Endopterygota</taxon>
        <taxon>Coleoptera</taxon>
        <taxon>Polyphaga</taxon>
        <taxon>Cucujiformia</taxon>
        <taxon>Chrysomeloidea</taxon>
        <taxon>Chrysomelidae</taxon>
        <taxon>Galerucinae</taxon>
        <taxon>Diabroticina</taxon>
        <taxon>Diabroticites</taxon>
        <taxon>Diabrotica</taxon>
    </lineage>
</organism>
<dbReference type="EMBL" id="OU898276">
    <property type="protein sequence ID" value="CAG9827469.1"/>
    <property type="molecule type" value="Genomic_DNA"/>
</dbReference>
<evidence type="ECO:0000313" key="1">
    <source>
        <dbReference type="EMBL" id="CAG9827469.1"/>
    </source>
</evidence>
<evidence type="ECO:0008006" key="3">
    <source>
        <dbReference type="Google" id="ProtNLM"/>
    </source>
</evidence>
<dbReference type="Proteomes" id="UP001153709">
    <property type="component" value="Chromosome 1"/>
</dbReference>
<sequence length="81" mass="9247">MPRVRRPVRFRQFSEFDRGRIMGLREAGLSFREVAVIVQRSVDTVEPVPVEPWKEVIDATKSSACPQRNLKGLGPVIGKLW</sequence>
<gene>
    <name evidence="1" type="ORF">DIABBA_LOCUS1463</name>
</gene>
<accession>A0A9N9SM54</accession>
<dbReference type="OrthoDB" id="6779329at2759"/>
<proteinExistence type="predicted"/>
<name>A0A9N9SM54_DIABA</name>
<protein>
    <recommendedName>
        <fullName evidence="3">Transposase IS30-like HTH domain-containing protein</fullName>
    </recommendedName>
</protein>
<reference evidence="1" key="1">
    <citation type="submission" date="2022-01" db="EMBL/GenBank/DDBJ databases">
        <authorList>
            <person name="King R."/>
        </authorList>
    </citation>
    <scope>NUCLEOTIDE SEQUENCE</scope>
</reference>
<keyword evidence="2" id="KW-1185">Reference proteome</keyword>
<evidence type="ECO:0000313" key="2">
    <source>
        <dbReference type="Proteomes" id="UP001153709"/>
    </source>
</evidence>
<dbReference type="AlphaFoldDB" id="A0A9N9SM54"/>